<feature type="non-terminal residue" evidence="3">
    <location>
        <position position="1"/>
    </location>
</feature>
<dbReference type="SUPFAM" id="SSF46934">
    <property type="entry name" value="UBA-like"/>
    <property type="match status" value="1"/>
</dbReference>
<sequence>MSPSMKSKSKSKAGKDQGKATKNHGSGTPASAYNPVLGAFHTMETTFVATSTPTHNSIRTRNIDDIDEYSGSLQGTVSECDSVSNNGSCSGESEESKEKAGNCSIRQDSVPGSDNERREKIRLKNERKHQRQRERRAQELHDRCRGYLMSRKLESHADMLVAMGFSAERATLALMMNDGKLEESVSWLFEASETTHTKSTTTAAAATNLETGNLKIDVSEELAQISDMEVRYNCLKQEVERVVVACEGDLHKAENTFKSQKQKESSVTKSKPEDDSAQIDGLMRSQGLPFPSASVSMQKRDIEGHNYSNVGHLASMFPDPQNMNLHLNHQMAMADKRWVVTRSSPSAMFTTAPSSTQVLLPSVKMEDQLSSFGNKRRMFLQQEIERESSVMMQQQHPQFTNGKQDTVYSVNALPSRLAGLYENCFPPGENIRLNGKLLQNHRKGSVANGNLEQFYQANYKQHPYVFGHVESSSSGVGGFYKPSSPASSSLLPSIHRGSWSTSSPSPSLTIPPSLGLFSSRSAARTCSSHSHVNWNSGGLMPEFDYTSVDWTLDRASSLSSPKSGGLWLGISPLLRNNSGNRMTSSSWMAGLQNVGMSRDASLSSSIGLREWTSPFAESDMLSLPRQHGRAFEVYN</sequence>
<dbReference type="PROSITE" id="PS50030">
    <property type="entry name" value="UBA"/>
    <property type="match status" value="1"/>
</dbReference>
<dbReference type="STRING" id="157652.A0A371HJ21"/>
<reference evidence="3" key="1">
    <citation type="submission" date="2018-05" db="EMBL/GenBank/DDBJ databases">
        <title>Draft genome of Mucuna pruriens seed.</title>
        <authorList>
            <person name="Nnadi N.E."/>
            <person name="Vos R."/>
            <person name="Hasami M.H."/>
            <person name="Devisetty U.K."/>
            <person name="Aguiy J.C."/>
        </authorList>
    </citation>
    <scope>NUCLEOTIDE SEQUENCE [LARGE SCALE GENOMIC DNA]</scope>
    <source>
        <strain evidence="3">JCA_2017</strain>
    </source>
</reference>
<protein>
    <recommendedName>
        <fullName evidence="2">UBA domain-containing protein</fullName>
    </recommendedName>
</protein>
<evidence type="ECO:0000313" key="3">
    <source>
        <dbReference type="EMBL" id="RDY02791.1"/>
    </source>
</evidence>
<dbReference type="SMART" id="SM00165">
    <property type="entry name" value="UBA"/>
    <property type="match status" value="1"/>
</dbReference>
<feature type="region of interest" description="Disordered" evidence="1">
    <location>
        <begin position="1"/>
        <end position="33"/>
    </location>
</feature>
<feature type="compositionally biased region" description="Low complexity" evidence="1">
    <location>
        <begin position="82"/>
        <end position="91"/>
    </location>
</feature>
<feature type="compositionally biased region" description="Basic and acidic residues" evidence="1">
    <location>
        <begin position="257"/>
        <end position="274"/>
    </location>
</feature>
<dbReference type="AlphaFoldDB" id="A0A371HJ21"/>
<dbReference type="PANTHER" id="PTHR35294">
    <property type="entry name" value="UBIQUITIN-ASSOCIATED/TRANSLATION ELONGATION FACTOR EF1B PROTEIN"/>
    <property type="match status" value="1"/>
</dbReference>
<keyword evidence="4" id="KW-1185">Reference proteome</keyword>
<dbReference type="Proteomes" id="UP000257109">
    <property type="component" value="Unassembled WGS sequence"/>
</dbReference>
<organism evidence="3 4">
    <name type="scientific">Mucuna pruriens</name>
    <name type="common">Velvet bean</name>
    <name type="synonym">Dolichos pruriens</name>
    <dbReference type="NCBI Taxonomy" id="157652"/>
    <lineage>
        <taxon>Eukaryota</taxon>
        <taxon>Viridiplantae</taxon>
        <taxon>Streptophyta</taxon>
        <taxon>Embryophyta</taxon>
        <taxon>Tracheophyta</taxon>
        <taxon>Spermatophyta</taxon>
        <taxon>Magnoliopsida</taxon>
        <taxon>eudicotyledons</taxon>
        <taxon>Gunneridae</taxon>
        <taxon>Pentapetalae</taxon>
        <taxon>rosids</taxon>
        <taxon>fabids</taxon>
        <taxon>Fabales</taxon>
        <taxon>Fabaceae</taxon>
        <taxon>Papilionoideae</taxon>
        <taxon>50 kb inversion clade</taxon>
        <taxon>NPAAA clade</taxon>
        <taxon>indigoferoid/millettioid clade</taxon>
        <taxon>Phaseoleae</taxon>
        <taxon>Mucuna</taxon>
    </lineage>
</organism>
<feature type="domain" description="UBA" evidence="2">
    <location>
        <begin position="152"/>
        <end position="191"/>
    </location>
</feature>
<feature type="region of interest" description="Disordered" evidence="1">
    <location>
        <begin position="257"/>
        <end position="277"/>
    </location>
</feature>
<dbReference type="Gene3D" id="1.10.8.10">
    <property type="entry name" value="DNA helicase RuvA subunit, C-terminal domain"/>
    <property type="match status" value="1"/>
</dbReference>
<evidence type="ECO:0000256" key="1">
    <source>
        <dbReference type="SAM" id="MobiDB-lite"/>
    </source>
</evidence>
<name>A0A371HJ21_MUCPR</name>
<dbReference type="EMBL" id="QJKJ01002458">
    <property type="protein sequence ID" value="RDY02791.1"/>
    <property type="molecule type" value="Genomic_DNA"/>
</dbReference>
<comment type="caution">
    <text evidence="3">The sequence shown here is derived from an EMBL/GenBank/DDBJ whole genome shotgun (WGS) entry which is preliminary data.</text>
</comment>
<feature type="compositionally biased region" description="Basic residues" evidence="1">
    <location>
        <begin position="125"/>
        <end position="134"/>
    </location>
</feature>
<dbReference type="PANTHER" id="PTHR35294:SF4">
    <property type="entry name" value="UBA DOMAIN-CONTAINING PROTEIN"/>
    <property type="match status" value="1"/>
</dbReference>
<dbReference type="InterPro" id="IPR009060">
    <property type="entry name" value="UBA-like_sf"/>
</dbReference>
<feature type="compositionally biased region" description="Basic and acidic residues" evidence="1">
    <location>
        <begin position="114"/>
        <end position="124"/>
    </location>
</feature>
<accession>A0A371HJ21</accession>
<dbReference type="OrthoDB" id="515654at2759"/>
<feature type="region of interest" description="Disordered" evidence="1">
    <location>
        <begin position="75"/>
        <end position="139"/>
    </location>
</feature>
<evidence type="ECO:0000313" key="4">
    <source>
        <dbReference type="Proteomes" id="UP000257109"/>
    </source>
</evidence>
<proteinExistence type="predicted"/>
<dbReference type="InterPro" id="IPR015940">
    <property type="entry name" value="UBA"/>
</dbReference>
<gene>
    <name evidence="3" type="ORF">CR513_13703</name>
</gene>
<evidence type="ECO:0000259" key="2">
    <source>
        <dbReference type="PROSITE" id="PS50030"/>
    </source>
</evidence>